<protein>
    <submittedName>
        <fullName evidence="2">Uncharacterized protein</fullName>
    </submittedName>
</protein>
<feature type="transmembrane region" description="Helical" evidence="1">
    <location>
        <begin position="20"/>
        <end position="36"/>
    </location>
</feature>
<gene>
    <name evidence="2" type="ORF">GCM10007977_084890</name>
</gene>
<evidence type="ECO:0000313" key="3">
    <source>
        <dbReference type="Proteomes" id="UP000642070"/>
    </source>
</evidence>
<reference evidence="2" key="2">
    <citation type="submission" date="2020-09" db="EMBL/GenBank/DDBJ databases">
        <authorList>
            <person name="Sun Q."/>
            <person name="Ohkuma M."/>
        </authorList>
    </citation>
    <scope>NUCLEOTIDE SEQUENCE</scope>
    <source>
        <strain evidence="2">JCM 19831</strain>
    </source>
</reference>
<evidence type="ECO:0000313" key="2">
    <source>
        <dbReference type="EMBL" id="GGM70105.1"/>
    </source>
</evidence>
<dbReference type="AlphaFoldDB" id="A0A917UAF3"/>
<organism evidence="2 3">
    <name type="scientific">Dactylosporangium sucinum</name>
    <dbReference type="NCBI Taxonomy" id="1424081"/>
    <lineage>
        <taxon>Bacteria</taxon>
        <taxon>Bacillati</taxon>
        <taxon>Actinomycetota</taxon>
        <taxon>Actinomycetes</taxon>
        <taxon>Micromonosporales</taxon>
        <taxon>Micromonosporaceae</taxon>
        <taxon>Dactylosporangium</taxon>
    </lineage>
</organism>
<keyword evidence="1" id="KW-1133">Transmembrane helix</keyword>
<accession>A0A917UAF3</accession>
<reference evidence="2" key="1">
    <citation type="journal article" date="2014" name="Int. J. Syst. Evol. Microbiol.">
        <title>Complete genome sequence of Corynebacterium casei LMG S-19264T (=DSM 44701T), isolated from a smear-ripened cheese.</title>
        <authorList>
            <consortium name="US DOE Joint Genome Institute (JGI-PGF)"/>
            <person name="Walter F."/>
            <person name="Albersmeier A."/>
            <person name="Kalinowski J."/>
            <person name="Ruckert C."/>
        </authorList>
    </citation>
    <scope>NUCLEOTIDE SEQUENCE</scope>
    <source>
        <strain evidence="2">JCM 19831</strain>
    </source>
</reference>
<sequence length="142" mass="14746">MQALSMGENRVHSGQPPRLVRWYGFAGCAAVAIPLVTGGGGYLRLAAAGAAAALLLVLVRPGTPPRPRGRMLAVAWPVAVAALVGGTLGVAAWPDSWTSFAVGVYGWSLAVVTASYQWRTRRLAPVHLPVTTREYAGAGARG</sequence>
<proteinExistence type="predicted"/>
<dbReference type="EMBL" id="BMPI01000060">
    <property type="protein sequence ID" value="GGM70105.1"/>
    <property type="molecule type" value="Genomic_DNA"/>
</dbReference>
<keyword evidence="3" id="KW-1185">Reference proteome</keyword>
<evidence type="ECO:0000256" key="1">
    <source>
        <dbReference type="SAM" id="Phobius"/>
    </source>
</evidence>
<keyword evidence="1" id="KW-0812">Transmembrane</keyword>
<dbReference type="Proteomes" id="UP000642070">
    <property type="component" value="Unassembled WGS sequence"/>
</dbReference>
<feature type="transmembrane region" description="Helical" evidence="1">
    <location>
        <begin position="71"/>
        <end position="93"/>
    </location>
</feature>
<feature type="transmembrane region" description="Helical" evidence="1">
    <location>
        <begin position="99"/>
        <end position="118"/>
    </location>
</feature>
<name>A0A917UAF3_9ACTN</name>
<comment type="caution">
    <text evidence="2">The sequence shown here is derived from an EMBL/GenBank/DDBJ whole genome shotgun (WGS) entry which is preliminary data.</text>
</comment>
<keyword evidence="1" id="KW-0472">Membrane</keyword>
<feature type="transmembrane region" description="Helical" evidence="1">
    <location>
        <begin position="42"/>
        <end position="59"/>
    </location>
</feature>